<organism evidence="3 4">
    <name type="scientific">Leucocoprinus leucothites</name>
    <dbReference type="NCBI Taxonomy" id="201217"/>
    <lineage>
        <taxon>Eukaryota</taxon>
        <taxon>Fungi</taxon>
        <taxon>Dikarya</taxon>
        <taxon>Basidiomycota</taxon>
        <taxon>Agaricomycotina</taxon>
        <taxon>Agaricomycetes</taxon>
        <taxon>Agaricomycetidae</taxon>
        <taxon>Agaricales</taxon>
        <taxon>Agaricineae</taxon>
        <taxon>Agaricaceae</taxon>
        <taxon>Leucocoprinus</taxon>
    </lineage>
</organism>
<evidence type="ECO:0000256" key="1">
    <source>
        <dbReference type="ARBA" id="ARBA00022737"/>
    </source>
</evidence>
<comment type="caution">
    <text evidence="3">The sequence shown here is derived from an EMBL/GenBank/DDBJ whole genome shotgun (WGS) entry which is preliminary data.</text>
</comment>
<gene>
    <name evidence="3" type="ORF">D9756_008301</name>
</gene>
<feature type="domain" description="Nephrocystin 3-like N-terminal" evidence="2">
    <location>
        <begin position="73"/>
        <end position="232"/>
    </location>
</feature>
<evidence type="ECO:0000313" key="3">
    <source>
        <dbReference type="EMBL" id="KAF5351233.1"/>
    </source>
</evidence>
<dbReference type="Gene3D" id="3.40.50.300">
    <property type="entry name" value="P-loop containing nucleotide triphosphate hydrolases"/>
    <property type="match status" value="1"/>
</dbReference>
<dbReference type="PANTHER" id="PTHR10039">
    <property type="entry name" value="AMELOGENIN"/>
    <property type="match status" value="1"/>
</dbReference>
<dbReference type="AlphaFoldDB" id="A0A8H5D1W8"/>
<dbReference type="InterPro" id="IPR027417">
    <property type="entry name" value="P-loop_NTPase"/>
</dbReference>
<dbReference type="OrthoDB" id="3038309at2759"/>
<name>A0A8H5D1W8_9AGAR</name>
<dbReference type="Proteomes" id="UP000559027">
    <property type="component" value="Unassembled WGS sequence"/>
</dbReference>
<dbReference type="PANTHER" id="PTHR10039:SF14">
    <property type="entry name" value="NACHT DOMAIN-CONTAINING PROTEIN"/>
    <property type="match status" value="1"/>
</dbReference>
<reference evidence="3 4" key="1">
    <citation type="journal article" date="2020" name="ISME J.">
        <title>Uncovering the hidden diversity of litter-decomposition mechanisms in mushroom-forming fungi.</title>
        <authorList>
            <person name="Floudas D."/>
            <person name="Bentzer J."/>
            <person name="Ahren D."/>
            <person name="Johansson T."/>
            <person name="Persson P."/>
            <person name="Tunlid A."/>
        </authorList>
    </citation>
    <scope>NUCLEOTIDE SEQUENCE [LARGE SCALE GENOMIC DNA]</scope>
    <source>
        <strain evidence="3 4">CBS 146.42</strain>
    </source>
</reference>
<keyword evidence="1" id="KW-0677">Repeat</keyword>
<dbReference type="SUPFAM" id="SSF52540">
    <property type="entry name" value="P-loop containing nucleoside triphosphate hydrolases"/>
    <property type="match status" value="1"/>
</dbReference>
<accession>A0A8H5D1W8</accession>
<evidence type="ECO:0000313" key="4">
    <source>
        <dbReference type="Proteomes" id="UP000559027"/>
    </source>
</evidence>
<dbReference type="InterPro" id="IPR056884">
    <property type="entry name" value="NPHP3-like_N"/>
</dbReference>
<dbReference type="Pfam" id="PF24883">
    <property type="entry name" value="NPHP3_N"/>
    <property type="match status" value="1"/>
</dbReference>
<protein>
    <recommendedName>
        <fullName evidence="2">Nephrocystin 3-like N-terminal domain-containing protein</fullName>
    </recommendedName>
</protein>
<sequence>MFQNAQGFELHQPTFIDNSSRTEIRVDGNIHGRPGLRELLGSSMRDAFHNSSARWPPPKCHYGTRQEYITTITQWGMGASDHSQSVIWLHGPFGVGKTAIAQSCAEALSSQALLGASLFFSRPNNRNNPNRVFTSIAYQVAIKHPTIGDTLDLEIQRNPTLLTASLPVQFEELLVKPLRQVTSKPEGAEGWVVVIDGLDECQGAEAQLEIIHIIAKSVRDRSTPFRWFITSRPEPHIVGTMNTSAISPLLFRIDLPLSPKDDHDILIFFVEELKMVGERHGLPSSWPSEAEVAALVELAAGLWIYAATVARFIGTTHSLGPMDQLHLVLSLKNKAQRRDVSTNPLAQMDFFYDLIMQQLPSNIASTIRKILLLNKLYRNAADVDFLLELANILGLSEQQIKTACGFLGSVLYLRESNDEMQPGTIISFYHASFMEFMESPERSAGFCIYGDCLEELQKEVIGRINKVHSRSIGM</sequence>
<proteinExistence type="predicted"/>
<keyword evidence="4" id="KW-1185">Reference proteome</keyword>
<dbReference type="EMBL" id="JAACJO010000013">
    <property type="protein sequence ID" value="KAF5351233.1"/>
    <property type="molecule type" value="Genomic_DNA"/>
</dbReference>
<evidence type="ECO:0000259" key="2">
    <source>
        <dbReference type="Pfam" id="PF24883"/>
    </source>
</evidence>